<accession>A0ABQ0P135</accession>
<protein>
    <submittedName>
        <fullName evidence="2">Uncharacterized protein</fullName>
    </submittedName>
</protein>
<dbReference type="Proteomes" id="UP001062901">
    <property type="component" value="Unassembled WGS sequence"/>
</dbReference>
<evidence type="ECO:0000313" key="2">
    <source>
        <dbReference type="EMBL" id="GBQ08783.1"/>
    </source>
</evidence>
<keyword evidence="3" id="KW-1185">Reference proteome</keyword>
<comment type="caution">
    <text evidence="2">The sequence shown here is derived from an EMBL/GenBank/DDBJ whole genome shotgun (WGS) entry which is preliminary data.</text>
</comment>
<name>A0ABQ0P135_9PROT</name>
<gene>
    <name evidence="2" type="ORF">AA15669_1907</name>
</gene>
<evidence type="ECO:0000313" key="3">
    <source>
        <dbReference type="Proteomes" id="UP001062901"/>
    </source>
</evidence>
<organism evidence="2 3">
    <name type="scientific">Saccharibacter floricola DSM 15669</name>
    <dbReference type="NCBI Taxonomy" id="1123227"/>
    <lineage>
        <taxon>Bacteria</taxon>
        <taxon>Pseudomonadati</taxon>
        <taxon>Pseudomonadota</taxon>
        <taxon>Alphaproteobacteria</taxon>
        <taxon>Acetobacterales</taxon>
        <taxon>Acetobacteraceae</taxon>
        <taxon>Saccharibacter</taxon>
    </lineage>
</organism>
<evidence type="ECO:0000256" key="1">
    <source>
        <dbReference type="SAM" id="SignalP"/>
    </source>
</evidence>
<sequence length="177" mass="20694">MYRWARWMAVSFLSIGTAYASPGHVVPPISHQEKVRIAKAYRAVSATAYREGVVGLWHLVEECYMTTIPDQLTEELDRENHRFQPYRDQARVCYLEDLATTELAHKWKYIHKDVPLSYPKDDASLWFSDEEASLRLLFYGLLLFDTTEEKDAFLKPELSKFLAIPYTPRHSRVRGNH</sequence>
<keyword evidence="1" id="KW-0732">Signal</keyword>
<feature type="signal peptide" evidence="1">
    <location>
        <begin position="1"/>
        <end position="20"/>
    </location>
</feature>
<reference evidence="2" key="1">
    <citation type="submission" date="2013-04" db="EMBL/GenBank/DDBJ databases">
        <title>The genome sequencing project of 58 acetic acid bacteria.</title>
        <authorList>
            <person name="Okamoto-Kainuma A."/>
            <person name="Ishikawa M."/>
            <person name="Umino S."/>
            <person name="Koizumi Y."/>
            <person name="Shiwa Y."/>
            <person name="Yoshikawa H."/>
            <person name="Matsutani M."/>
            <person name="Matsushita K."/>
        </authorList>
    </citation>
    <scope>NUCLEOTIDE SEQUENCE</scope>
    <source>
        <strain evidence="2">DSM 15669</strain>
    </source>
</reference>
<dbReference type="EMBL" id="BAQD01000141">
    <property type="protein sequence ID" value="GBQ08783.1"/>
    <property type="molecule type" value="Genomic_DNA"/>
</dbReference>
<proteinExistence type="predicted"/>
<feature type="chain" id="PRO_5047163104" evidence="1">
    <location>
        <begin position="21"/>
        <end position="177"/>
    </location>
</feature>